<organism evidence="1 2">
    <name type="scientific">Haemaphysalis longicornis</name>
    <name type="common">Bush tick</name>
    <dbReference type="NCBI Taxonomy" id="44386"/>
    <lineage>
        <taxon>Eukaryota</taxon>
        <taxon>Metazoa</taxon>
        <taxon>Ecdysozoa</taxon>
        <taxon>Arthropoda</taxon>
        <taxon>Chelicerata</taxon>
        <taxon>Arachnida</taxon>
        <taxon>Acari</taxon>
        <taxon>Parasitiformes</taxon>
        <taxon>Ixodida</taxon>
        <taxon>Ixodoidea</taxon>
        <taxon>Ixodidae</taxon>
        <taxon>Haemaphysalinae</taxon>
        <taxon>Haemaphysalis</taxon>
    </lineage>
</organism>
<dbReference type="AlphaFoldDB" id="A0A9J6GCC3"/>
<evidence type="ECO:0008006" key="3">
    <source>
        <dbReference type="Google" id="ProtNLM"/>
    </source>
</evidence>
<name>A0A9J6GCC3_HAELO</name>
<reference evidence="1 2" key="1">
    <citation type="journal article" date="2020" name="Cell">
        <title>Large-Scale Comparative Analyses of Tick Genomes Elucidate Their Genetic Diversity and Vector Capacities.</title>
        <authorList>
            <consortium name="Tick Genome and Microbiome Consortium (TIGMIC)"/>
            <person name="Jia N."/>
            <person name="Wang J."/>
            <person name="Shi W."/>
            <person name="Du L."/>
            <person name="Sun Y."/>
            <person name="Zhan W."/>
            <person name="Jiang J.F."/>
            <person name="Wang Q."/>
            <person name="Zhang B."/>
            <person name="Ji P."/>
            <person name="Bell-Sakyi L."/>
            <person name="Cui X.M."/>
            <person name="Yuan T.T."/>
            <person name="Jiang B.G."/>
            <person name="Yang W.F."/>
            <person name="Lam T.T."/>
            <person name="Chang Q.C."/>
            <person name="Ding S.J."/>
            <person name="Wang X.J."/>
            <person name="Zhu J.G."/>
            <person name="Ruan X.D."/>
            <person name="Zhao L."/>
            <person name="Wei J.T."/>
            <person name="Ye R.Z."/>
            <person name="Que T.C."/>
            <person name="Du C.H."/>
            <person name="Zhou Y.H."/>
            <person name="Cheng J.X."/>
            <person name="Dai P.F."/>
            <person name="Guo W.B."/>
            <person name="Han X.H."/>
            <person name="Huang E.J."/>
            <person name="Li L.F."/>
            <person name="Wei W."/>
            <person name="Gao Y.C."/>
            <person name="Liu J.Z."/>
            <person name="Shao H.Z."/>
            <person name="Wang X."/>
            <person name="Wang C.C."/>
            <person name="Yang T.C."/>
            <person name="Huo Q.B."/>
            <person name="Li W."/>
            <person name="Chen H.Y."/>
            <person name="Chen S.E."/>
            <person name="Zhou L.G."/>
            <person name="Ni X.B."/>
            <person name="Tian J.H."/>
            <person name="Sheng Y."/>
            <person name="Liu T."/>
            <person name="Pan Y.S."/>
            <person name="Xia L.Y."/>
            <person name="Li J."/>
            <person name="Zhao F."/>
            <person name="Cao W.C."/>
        </authorList>
    </citation>
    <scope>NUCLEOTIDE SEQUENCE [LARGE SCALE GENOMIC DNA]</scope>
    <source>
        <strain evidence="1">HaeL-2018</strain>
    </source>
</reference>
<protein>
    <recommendedName>
        <fullName evidence="3">Tick transposon</fullName>
    </recommendedName>
</protein>
<comment type="caution">
    <text evidence="1">The sequence shown here is derived from an EMBL/GenBank/DDBJ whole genome shotgun (WGS) entry which is preliminary data.</text>
</comment>
<evidence type="ECO:0000313" key="1">
    <source>
        <dbReference type="EMBL" id="KAH9372433.1"/>
    </source>
</evidence>
<dbReference type="VEuPathDB" id="VectorBase:HLOH_059539"/>
<dbReference type="EMBL" id="JABSTR010000006">
    <property type="protein sequence ID" value="KAH9372433.1"/>
    <property type="molecule type" value="Genomic_DNA"/>
</dbReference>
<dbReference type="Proteomes" id="UP000821853">
    <property type="component" value="Chromosome 4"/>
</dbReference>
<evidence type="ECO:0000313" key="2">
    <source>
        <dbReference type="Proteomes" id="UP000821853"/>
    </source>
</evidence>
<proteinExistence type="predicted"/>
<sequence length="161" mass="17965">MLPKKAKSSAVKRLNELNMKNLAKAVKKSDGLELEVFFAAKTHKVNCPLRAIVTEDGSWKKILGGFLQRQLNLLKPHDPFETRSSTDVITALQKGLHGATSAMSIDIEDLFYSVPHDERFCAIRELIDKTGVVKFQNECGVNVEAFLELVALYLSTTVVKF</sequence>
<gene>
    <name evidence="1" type="ORF">HPB48_010490</name>
</gene>
<keyword evidence="2" id="KW-1185">Reference proteome</keyword>
<accession>A0A9J6GCC3</accession>
<dbReference type="OrthoDB" id="6514472at2759"/>